<dbReference type="SUPFAM" id="SSF49777">
    <property type="entry name" value="PEBP-like"/>
    <property type="match status" value="1"/>
</dbReference>
<comment type="caution">
    <text evidence="2">The sequence shown here is derived from an EMBL/GenBank/DDBJ whole genome shotgun (WGS) entry which is preliminary data.</text>
</comment>
<dbReference type="PANTHER" id="PTHR30289:SF1">
    <property type="entry name" value="PEBP (PHOSPHATIDYLETHANOLAMINE-BINDING PROTEIN) FAMILY PROTEIN"/>
    <property type="match status" value="1"/>
</dbReference>
<evidence type="ECO:0000313" key="2">
    <source>
        <dbReference type="EMBL" id="MDJ1650765.1"/>
    </source>
</evidence>
<gene>
    <name evidence="2" type="ORF">QNJ86_08120</name>
</gene>
<evidence type="ECO:0000313" key="3">
    <source>
        <dbReference type="Proteomes" id="UP001232750"/>
    </source>
</evidence>
<dbReference type="RefSeq" id="WP_283832107.1">
    <property type="nucleotide sequence ID" value="NZ_JASJEU010000014.1"/>
</dbReference>
<dbReference type="GO" id="GO:0004860">
    <property type="term" value="F:protein kinase inhibitor activity"/>
    <property type="evidence" value="ECO:0007669"/>
    <property type="project" value="UniProtKB-KW"/>
</dbReference>
<organism evidence="2 3">
    <name type="scientific">Gordonibacter faecis</name>
    <dbReference type="NCBI Taxonomy" id="3047475"/>
    <lineage>
        <taxon>Bacteria</taxon>
        <taxon>Bacillati</taxon>
        <taxon>Actinomycetota</taxon>
        <taxon>Coriobacteriia</taxon>
        <taxon>Eggerthellales</taxon>
        <taxon>Eggerthellaceae</taxon>
        <taxon>Gordonibacter</taxon>
    </lineage>
</organism>
<dbReference type="InterPro" id="IPR005247">
    <property type="entry name" value="YbhB_YbcL/LppC-like"/>
</dbReference>
<proteinExistence type="inferred from homology"/>
<accession>A0ABT7DRF8</accession>
<comment type="similarity">
    <text evidence="1">Belongs to the UPF0098 family.</text>
</comment>
<name>A0ABT7DRF8_9ACTN</name>
<dbReference type="CDD" id="cd00865">
    <property type="entry name" value="PEBP_bact_arch"/>
    <property type="match status" value="1"/>
</dbReference>
<dbReference type="NCBIfam" id="TIGR00481">
    <property type="entry name" value="YbhB/YbcL family Raf kinase inhibitor-like protein"/>
    <property type="match status" value="1"/>
</dbReference>
<keyword evidence="2" id="KW-0649">Protein kinase inhibitor</keyword>
<dbReference type="InterPro" id="IPR008914">
    <property type="entry name" value="PEBP"/>
</dbReference>
<dbReference type="Pfam" id="PF01161">
    <property type="entry name" value="PBP"/>
    <property type="match status" value="1"/>
</dbReference>
<reference evidence="2 3" key="1">
    <citation type="submission" date="2023-05" db="EMBL/GenBank/DDBJ databases">
        <title>Gordonibacter KGMB12511T sp. nov., isolated from faeces of healthy Korean.</title>
        <authorList>
            <person name="Kim H.S."/>
            <person name="Kim J.-S."/>
            <person name="Suh M.K."/>
            <person name="Eom M.K."/>
            <person name="Do H.E."/>
            <person name="Lee J.-S."/>
        </authorList>
    </citation>
    <scope>NUCLEOTIDE SEQUENCE [LARGE SCALE GENOMIC DNA]</scope>
    <source>
        <strain evidence="2 3">KGMB12511</strain>
    </source>
</reference>
<dbReference type="Gene3D" id="3.90.280.10">
    <property type="entry name" value="PEBP-like"/>
    <property type="match status" value="1"/>
</dbReference>
<protein>
    <submittedName>
        <fullName evidence="2">YbhB/YbcL family Raf kinase inhibitor-like protein</fullName>
    </submittedName>
</protein>
<evidence type="ECO:0000256" key="1">
    <source>
        <dbReference type="ARBA" id="ARBA00007120"/>
    </source>
</evidence>
<dbReference type="Proteomes" id="UP001232750">
    <property type="component" value="Unassembled WGS sequence"/>
</dbReference>
<dbReference type="InterPro" id="IPR036610">
    <property type="entry name" value="PEBP-like_sf"/>
</dbReference>
<keyword evidence="3" id="KW-1185">Reference proteome</keyword>
<dbReference type="EMBL" id="JASJEU010000014">
    <property type="protein sequence ID" value="MDJ1650765.1"/>
    <property type="molecule type" value="Genomic_DNA"/>
</dbReference>
<sequence>MSSLTLTSPAFAEGGRIPVEHTPLGADWSPELRLSGVDPRAASLVVTFDDASHPLFPNYNHWVIWNVPAADVVPGAVPPGERVASLGGAVQGRAYGRHRYKGPKPPFRSEHVYTFTVYAVDCLVDVPPSGRRADVLQAIEGHVLQTATLSGTFRRRDVPSSDI</sequence>
<dbReference type="PANTHER" id="PTHR30289">
    <property type="entry name" value="UNCHARACTERIZED PROTEIN YBCL-RELATED"/>
    <property type="match status" value="1"/>
</dbReference>